<dbReference type="GeneID" id="100899738"/>
<dbReference type="KEGG" id="goe:100899738"/>
<feature type="transmembrane region" description="Helical" evidence="7">
    <location>
        <begin position="43"/>
        <end position="62"/>
    </location>
</feature>
<evidence type="ECO:0000256" key="2">
    <source>
        <dbReference type="ARBA" id="ARBA00008096"/>
    </source>
</evidence>
<keyword evidence="4 7" id="KW-0812">Transmembrane</keyword>
<keyword evidence="8" id="KW-1185">Reference proteome</keyword>
<reference evidence="9" key="1">
    <citation type="submission" date="2025-08" db="UniProtKB">
        <authorList>
            <consortium name="RefSeq"/>
        </authorList>
    </citation>
    <scope>IDENTIFICATION</scope>
</reference>
<comment type="subcellular location">
    <subcellularLocation>
        <location evidence="1">Membrane</location>
        <topology evidence="1">Multi-pass membrane protein</topology>
    </subcellularLocation>
</comment>
<dbReference type="GO" id="GO:0097020">
    <property type="term" value="F:COPII receptor activity"/>
    <property type="evidence" value="ECO:0007669"/>
    <property type="project" value="InterPro"/>
</dbReference>
<comment type="similarity">
    <text evidence="2">Belongs to the SVP26 family.</text>
</comment>
<evidence type="ECO:0000256" key="6">
    <source>
        <dbReference type="ARBA" id="ARBA00023136"/>
    </source>
</evidence>
<evidence type="ECO:0000256" key="5">
    <source>
        <dbReference type="ARBA" id="ARBA00022989"/>
    </source>
</evidence>
<evidence type="ECO:0000256" key="4">
    <source>
        <dbReference type="ARBA" id="ARBA00022692"/>
    </source>
</evidence>
<dbReference type="Pfam" id="PF04148">
    <property type="entry name" value="Erv26"/>
    <property type="match status" value="1"/>
</dbReference>
<protein>
    <recommendedName>
        <fullName evidence="3">Protein TEX261</fullName>
    </recommendedName>
</protein>
<dbReference type="GO" id="GO:0005789">
    <property type="term" value="C:endoplasmic reticulum membrane"/>
    <property type="evidence" value="ECO:0007669"/>
    <property type="project" value="TreeGrafter"/>
</dbReference>
<evidence type="ECO:0000313" key="9">
    <source>
        <dbReference type="RefSeq" id="XP_003739629.1"/>
    </source>
</evidence>
<proteinExistence type="inferred from homology"/>
<evidence type="ECO:0000256" key="7">
    <source>
        <dbReference type="SAM" id="Phobius"/>
    </source>
</evidence>
<dbReference type="GO" id="GO:0006888">
    <property type="term" value="P:endoplasmic reticulum to Golgi vesicle-mediated transport"/>
    <property type="evidence" value="ECO:0007669"/>
    <property type="project" value="InterPro"/>
</dbReference>
<evidence type="ECO:0000313" key="8">
    <source>
        <dbReference type="Proteomes" id="UP000694867"/>
    </source>
</evidence>
<name>A0AAJ6QMD2_9ACAR</name>
<dbReference type="GO" id="GO:0030134">
    <property type="term" value="C:COPII-coated ER to Golgi transport vesicle"/>
    <property type="evidence" value="ECO:0007669"/>
    <property type="project" value="TreeGrafter"/>
</dbReference>
<accession>A0AAJ6QMD2</accession>
<keyword evidence="6 7" id="KW-0472">Membrane</keyword>
<feature type="transmembrane region" description="Helical" evidence="7">
    <location>
        <begin position="6"/>
        <end position="31"/>
    </location>
</feature>
<feature type="transmembrane region" description="Helical" evidence="7">
    <location>
        <begin position="82"/>
        <end position="106"/>
    </location>
</feature>
<dbReference type="AlphaFoldDB" id="A0AAJ6QMD2"/>
<feature type="transmembrane region" description="Helical" evidence="7">
    <location>
        <begin position="126"/>
        <end position="146"/>
    </location>
</feature>
<dbReference type="Proteomes" id="UP000694867">
    <property type="component" value="Unplaced"/>
</dbReference>
<organism evidence="8 9">
    <name type="scientific">Galendromus occidentalis</name>
    <name type="common">western predatory mite</name>
    <dbReference type="NCBI Taxonomy" id="34638"/>
    <lineage>
        <taxon>Eukaryota</taxon>
        <taxon>Metazoa</taxon>
        <taxon>Ecdysozoa</taxon>
        <taxon>Arthropoda</taxon>
        <taxon>Chelicerata</taxon>
        <taxon>Arachnida</taxon>
        <taxon>Acari</taxon>
        <taxon>Parasitiformes</taxon>
        <taxon>Mesostigmata</taxon>
        <taxon>Gamasina</taxon>
        <taxon>Phytoseioidea</taxon>
        <taxon>Phytoseiidae</taxon>
        <taxon>Typhlodrominae</taxon>
        <taxon>Galendromus</taxon>
    </lineage>
</organism>
<keyword evidence="5 7" id="KW-1133">Transmembrane helix</keyword>
<evidence type="ECO:0000256" key="1">
    <source>
        <dbReference type="ARBA" id="ARBA00004141"/>
    </source>
</evidence>
<dbReference type="PANTHER" id="PTHR13144">
    <property type="entry name" value="TEX261 PROTEIN"/>
    <property type="match status" value="1"/>
</dbReference>
<gene>
    <name evidence="9" type="primary">LOC100899738</name>
</gene>
<evidence type="ECO:0000256" key="3">
    <source>
        <dbReference type="ARBA" id="ARBA00017877"/>
    </source>
</evidence>
<dbReference type="GO" id="GO:0000139">
    <property type="term" value="C:Golgi membrane"/>
    <property type="evidence" value="ECO:0007669"/>
    <property type="project" value="TreeGrafter"/>
</dbReference>
<dbReference type="PANTHER" id="PTHR13144:SF0">
    <property type="entry name" value="PROTEIN TEX261"/>
    <property type="match status" value="1"/>
</dbReference>
<dbReference type="RefSeq" id="XP_003739629.1">
    <property type="nucleotide sequence ID" value="XM_003739581.1"/>
</dbReference>
<sequence length="204" mass="22991">MLFLTLLSWISSVFQIFVLVFCLACGLYYLAELVEEFTAATARVIRCLILIVITIHIGFVVFENFPLWMMVCGLLDQGSHLLVLKTFPLVDVTSPSFIAGLVLLVYNHYQAFSYFGANYHPMSEVLAYFILCLWIVPCAFLVSLSANDSILPTTAERTLLVDNGDSFTSSSYFSNRGPLRKYNLLGLFKSARESVLPQRVKRAF</sequence>
<dbReference type="InterPro" id="IPR007277">
    <property type="entry name" value="Svp26/Tex261"/>
</dbReference>